<comment type="caution">
    <text evidence="2">The sequence shown here is derived from an EMBL/GenBank/DDBJ whole genome shotgun (WGS) entry which is preliminary data.</text>
</comment>
<gene>
    <name evidence="2" type="ORF">SAMN06295970_11462</name>
</gene>
<dbReference type="SMART" id="SM00368">
    <property type="entry name" value="LRR_RI"/>
    <property type="match status" value="4"/>
</dbReference>
<evidence type="ECO:0000313" key="3">
    <source>
        <dbReference type="Proteomes" id="UP001158049"/>
    </source>
</evidence>
<keyword evidence="1" id="KW-0677">Repeat</keyword>
<dbReference type="InterPro" id="IPR052201">
    <property type="entry name" value="LRR-containing_regulator"/>
</dbReference>
<accession>A0ABY1QG15</accession>
<dbReference type="Pfam" id="PF13516">
    <property type="entry name" value="LRR_6"/>
    <property type="match status" value="4"/>
</dbReference>
<organism evidence="2 3">
    <name type="scientific">Noviherbaspirillum suwonense</name>
    <dbReference type="NCBI Taxonomy" id="1224511"/>
    <lineage>
        <taxon>Bacteria</taxon>
        <taxon>Pseudomonadati</taxon>
        <taxon>Pseudomonadota</taxon>
        <taxon>Betaproteobacteria</taxon>
        <taxon>Burkholderiales</taxon>
        <taxon>Oxalobacteraceae</taxon>
        <taxon>Noviherbaspirillum</taxon>
    </lineage>
</organism>
<dbReference type="PANTHER" id="PTHR24111:SF0">
    <property type="entry name" value="LEUCINE-RICH REPEAT-CONTAINING PROTEIN"/>
    <property type="match status" value="1"/>
</dbReference>
<proteinExistence type="predicted"/>
<dbReference type="InterPro" id="IPR001611">
    <property type="entry name" value="Leu-rich_rpt"/>
</dbReference>
<name>A0ABY1QG15_9BURK</name>
<evidence type="ECO:0000256" key="1">
    <source>
        <dbReference type="ARBA" id="ARBA00022737"/>
    </source>
</evidence>
<evidence type="ECO:0000313" key="2">
    <source>
        <dbReference type="EMBL" id="SMP68763.1"/>
    </source>
</evidence>
<dbReference type="InterPro" id="IPR032675">
    <property type="entry name" value="LRR_dom_sf"/>
</dbReference>
<protein>
    <submittedName>
        <fullName evidence="2">Leucine Rich repeat-containing protein</fullName>
    </submittedName>
</protein>
<dbReference type="Gene3D" id="3.80.10.10">
    <property type="entry name" value="Ribonuclease Inhibitor"/>
    <property type="match status" value="3"/>
</dbReference>
<sequence>MMCNALPVEVWELIKSTFSLADILSLLSTSVDMRACVQKHIDKAEKQYGKSAEKILEIEKNDSLNERQARKKLRALLDQQSFVELPLSRCIEKANVLQAIHQNSTIRYLHVEAKNVAPDIDGKRLASSLGQLRHAIINLDISENNHWLDSDFEEICRFLKSGFPVISLSLGGNHLRTSEKDRMFFPALYSQASRIESIFLAGGKWSGNCLSNFGMAVLAYSLMSQQPRTLKTIDLSNTSNVFYPVESTNDAAYSRVGQCEGNAALQQPWFVNYHKWAKNNDKTPGFELIIKALKTNSTITSIDLSSCKIDDRLAKVLAASLRKNKSLQTLSLASNLIGNSGIKMLAKAIWQHPAMKTLNLASNEKIDESGWAEFLGALPDNAALCHLNLSSCMIGDEGAIALARRLKTNRSLRELILPCTSITAEGMISLADSIKDHPSLKLLDSAGNHVSLAEVSVS</sequence>
<keyword evidence="3" id="KW-1185">Reference proteome</keyword>
<dbReference type="EMBL" id="FXUL01000014">
    <property type="protein sequence ID" value="SMP68763.1"/>
    <property type="molecule type" value="Genomic_DNA"/>
</dbReference>
<dbReference type="PANTHER" id="PTHR24111">
    <property type="entry name" value="LEUCINE-RICH REPEAT-CONTAINING PROTEIN 34"/>
    <property type="match status" value="1"/>
</dbReference>
<dbReference type="SUPFAM" id="SSF52047">
    <property type="entry name" value="RNI-like"/>
    <property type="match status" value="1"/>
</dbReference>
<dbReference type="Proteomes" id="UP001158049">
    <property type="component" value="Unassembled WGS sequence"/>
</dbReference>
<reference evidence="2 3" key="1">
    <citation type="submission" date="2017-05" db="EMBL/GenBank/DDBJ databases">
        <authorList>
            <person name="Varghese N."/>
            <person name="Submissions S."/>
        </authorList>
    </citation>
    <scope>NUCLEOTIDE SEQUENCE [LARGE SCALE GENOMIC DNA]</scope>
    <source>
        <strain evidence="2 3">DSM 26001</strain>
    </source>
</reference>